<keyword evidence="3" id="KW-1185">Reference proteome</keyword>
<sequence length="71" mass="8647">MVVAKLRLIKKKKMRREIKSKTWGVEKLKTEMEQEEYKQEKKKIIRAQREEEDIEEAWDNMKIAIEKAAKK</sequence>
<accession>A0A8K0DJJ7</accession>
<evidence type="ECO:0000256" key="1">
    <source>
        <dbReference type="SAM" id="Coils"/>
    </source>
</evidence>
<reference evidence="2" key="1">
    <citation type="submission" date="2019-08" db="EMBL/GenBank/DDBJ databases">
        <title>The genome of the North American firefly Photinus pyralis.</title>
        <authorList>
            <consortium name="Photinus pyralis genome working group"/>
            <person name="Fallon T.R."/>
            <person name="Sander Lower S.E."/>
            <person name="Weng J.-K."/>
        </authorList>
    </citation>
    <scope>NUCLEOTIDE SEQUENCE</scope>
    <source>
        <strain evidence="2">TRF0915ILg1</strain>
        <tissue evidence="2">Whole body</tissue>
    </source>
</reference>
<dbReference type="Proteomes" id="UP000801492">
    <property type="component" value="Unassembled WGS sequence"/>
</dbReference>
<name>A0A8K0DJJ7_IGNLU</name>
<comment type="caution">
    <text evidence="2">The sequence shown here is derived from an EMBL/GenBank/DDBJ whole genome shotgun (WGS) entry which is preliminary data.</text>
</comment>
<keyword evidence="1" id="KW-0175">Coiled coil</keyword>
<evidence type="ECO:0000313" key="3">
    <source>
        <dbReference type="Proteomes" id="UP000801492"/>
    </source>
</evidence>
<dbReference type="AlphaFoldDB" id="A0A8K0DJJ7"/>
<organism evidence="2 3">
    <name type="scientific">Ignelater luminosus</name>
    <name type="common">Cucubano</name>
    <name type="synonym">Pyrophorus luminosus</name>
    <dbReference type="NCBI Taxonomy" id="2038154"/>
    <lineage>
        <taxon>Eukaryota</taxon>
        <taxon>Metazoa</taxon>
        <taxon>Ecdysozoa</taxon>
        <taxon>Arthropoda</taxon>
        <taxon>Hexapoda</taxon>
        <taxon>Insecta</taxon>
        <taxon>Pterygota</taxon>
        <taxon>Neoptera</taxon>
        <taxon>Endopterygota</taxon>
        <taxon>Coleoptera</taxon>
        <taxon>Polyphaga</taxon>
        <taxon>Elateriformia</taxon>
        <taxon>Elateroidea</taxon>
        <taxon>Elateridae</taxon>
        <taxon>Agrypninae</taxon>
        <taxon>Pyrophorini</taxon>
        <taxon>Ignelater</taxon>
    </lineage>
</organism>
<evidence type="ECO:0000313" key="2">
    <source>
        <dbReference type="EMBL" id="KAF2904417.1"/>
    </source>
</evidence>
<gene>
    <name evidence="2" type="ORF">ILUMI_01754</name>
</gene>
<protein>
    <submittedName>
        <fullName evidence="2">Uncharacterized protein</fullName>
    </submittedName>
</protein>
<feature type="coiled-coil region" evidence="1">
    <location>
        <begin position="30"/>
        <end position="57"/>
    </location>
</feature>
<dbReference type="EMBL" id="VTPC01000776">
    <property type="protein sequence ID" value="KAF2904417.1"/>
    <property type="molecule type" value="Genomic_DNA"/>
</dbReference>
<proteinExistence type="predicted"/>